<dbReference type="Proteomes" id="UP000886520">
    <property type="component" value="Chromosome 17"/>
</dbReference>
<dbReference type="GO" id="GO:0080044">
    <property type="term" value="F:quercetin 7-O-glucosyltransferase activity"/>
    <property type="evidence" value="ECO:0007669"/>
    <property type="project" value="TreeGrafter"/>
</dbReference>
<dbReference type="InterPro" id="IPR002213">
    <property type="entry name" value="UDP_glucos_trans"/>
</dbReference>
<dbReference type="AlphaFoldDB" id="A0A9D4UGV3"/>
<organism evidence="4 5">
    <name type="scientific">Adiantum capillus-veneris</name>
    <name type="common">Maidenhair fern</name>
    <dbReference type="NCBI Taxonomy" id="13818"/>
    <lineage>
        <taxon>Eukaryota</taxon>
        <taxon>Viridiplantae</taxon>
        <taxon>Streptophyta</taxon>
        <taxon>Embryophyta</taxon>
        <taxon>Tracheophyta</taxon>
        <taxon>Polypodiopsida</taxon>
        <taxon>Polypodiidae</taxon>
        <taxon>Polypodiales</taxon>
        <taxon>Pteridineae</taxon>
        <taxon>Pteridaceae</taxon>
        <taxon>Vittarioideae</taxon>
        <taxon>Adiantum</taxon>
    </lineage>
</organism>
<reference evidence="4" key="1">
    <citation type="submission" date="2021-01" db="EMBL/GenBank/DDBJ databases">
        <title>Adiantum capillus-veneris genome.</title>
        <authorList>
            <person name="Fang Y."/>
            <person name="Liao Q."/>
        </authorList>
    </citation>
    <scope>NUCLEOTIDE SEQUENCE</scope>
    <source>
        <strain evidence="4">H3</strain>
        <tissue evidence="4">Leaf</tissue>
    </source>
</reference>
<dbReference type="InterPro" id="IPR058980">
    <property type="entry name" value="Glyco_transf_N"/>
</dbReference>
<name>A0A9D4UGV3_ADICA</name>
<dbReference type="Pfam" id="PF00201">
    <property type="entry name" value="UDPGT"/>
    <property type="match status" value="1"/>
</dbReference>
<dbReference type="Gene3D" id="3.40.50.2000">
    <property type="entry name" value="Glycogen Phosphorylase B"/>
    <property type="match status" value="2"/>
</dbReference>
<dbReference type="EMBL" id="JABFUD020000017">
    <property type="protein sequence ID" value="KAI5067669.1"/>
    <property type="molecule type" value="Genomic_DNA"/>
</dbReference>
<comment type="similarity">
    <text evidence="1">Belongs to the UDP-glycosyltransferase family.</text>
</comment>
<dbReference type="FunFam" id="3.40.50.2000:FF:000056">
    <property type="entry name" value="Glycosyltransferase"/>
    <property type="match status" value="1"/>
</dbReference>
<evidence type="ECO:0000256" key="1">
    <source>
        <dbReference type="ARBA" id="ARBA00009995"/>
    </source>
</evidence>
<evidence type="ECO:0000256" key="2">
    <source>
        <dbReference type="ARBA" id="ARBA00022679"/>
    </source>
</evidence>
<evidence type="ECO:0000259" key="3">
    <source>
        <dbReference type="Pfam" id="PF26168"/>
    </source>
</evidence>
<evidence type="ECO:0000313" key="5">
    <source>
        <dbReference type="Proteomes" id="UP000886520"/>
    </source>
</evidence>
<dbReference type="Pfam" id="PF26168">
    <property type="entry name" value="Glyco_transf_N"/>
    <property type="match status" value="1"/>
</dbReference>
<evidence type="ECO:0000313" key="4">
    <source>
        <dbReference type="EMBL" id="KAI5067669.1"/>
    </source>
</evidence>
<dbReference type="PANTHER" id="PTHR11926">
    <property type="entry name" value="GLUCOSYL/GLUCURONOSYL TRANSFERASES"/>
    <property type="match status" value="1"/>
</dbReference>
<dbReference type="CDD" id="cd03784">
    <property type="entry name" value="GT1_Gtf-like"/>
    <property type="match status" value="1"/>
</dbReference>
<dbReference type="SUPFAM" id="SSF53756">
    <property type="entry name" value="UDP-Glycosyltransferase/glycogen phosphorylase"/>
    <property type="match status" value="1"/>
</dbReference>
<gene>
    <name evidence="4" type="ORF">GOP47_0018197</name>
</gene>
<protein>
    <recommendedName>
        <fullName evidence="3">Glycosyltransferase N-terminal domain-containing protein</fullName>
    </recommendedName>
</protein>
<keyword evidence="5" id="KW-1185">Reference proteome</keyword>
<sequence>MGREIRAHIVVLPFAQQGHINPLMQLSRKLASRGAEVTFVVSENTASKAAAGALPNLKVVGVPDNLPPERSKGSSFRDSVDSMINMEASFADLLGRLHDQVSALVYDAFMTWAPAIAHSLSIPCFCFFTTNAIAGAVCYHVPSLIRAGILPFRKDGDNDSPLPQDSVKGIAGAPDLLPEEFPLCLTFDATHFRFRFVANIAEKFHEASAIIINTFEELESDAIAALKVHKPLFAVGPLLLLSGRPSRLDVNYWPEEDHCLHWLDSQAPSSVLYVSFGSVASLPLLHFQELALGLEASEQPFLWVVRQDSVDAPLIESAFPNGFRERTKDRGLIITWGPQLLILAHPSIGGFFTHGGWNSIIENMSLGSVPMICWPHVAEQRLNRRMMVKHWNIGMGLRHRADGSVAKEEIARVVGDLFHGKQGMDLRNASKEVGDMAKAAVAEKGSSQKNFEALYNLLSS</sequence>
<accession>A0A9D4UGV3</accession>
<dbReference type="GO" id="GO:0080043">
    <property type="term" value="F:quercetin 3-O-glucosyltransferase activity"/>
    <property type="evidence" value="ECO:0007669"/>
    <property type="project" value="TreeGrafter"/>
</dbReference>
<proteinExistence type="inferred from homology"/>
<keyword evidence="2" id="KW-0808">Transferase</keyword>
<dbReference type="PANTHER" id="PTHR11926:SF774">
    <property type="entry name" value="UDP-GLYCOSYLTRANSFERASE 85A1-RELATED"/>
    <property type="match status" value="1"/>
</dbReference>
<dbReference type="OrthoDB" id="5835829at2759"/>
<comment type="caution">
    <text evidence="4">The sequence shown here is derived from an EMBL/GenBank/DDBJ whole genome shotgun (WGS) entry which is preliminary data.</text>
</comment>
<feature type="domain" description="Glycosyltransferase N-terminal" evidence="3">
    <location>
        <begin position="9"/>
        <end position="49"/>
    </location>
</feature>